<dbReference type="PANTHER" id="PTHR12566">
    <property type="entry name" value="CYTOPLASMIC POLYADENYLATION ELEMENT BINDING PROTEIN CPEB"/>
    <property type="match status" value="1"/>
</dbReference>
<dbReference type="FunFam" id="3.30.70.330:FF:001423">
    <property type="entry name" value="Feminization Of Germline"/>
    <property type="match status" value="1"/>
</dbReference>
<keyword evidence="3" id="KW-0221">Differentiation</keyword>
<accession>A0AA36GBV3</accession>
<evidence type="ECO:0000256" key="2">
    <source>
        <dbReference type="ARBA" id="ARBA00022737"/>
    </source>
</evidence>
<dbReference type="GO" id="GO:0005634">
    <property type="term" value="C:nucleus"/>
    <property type="evidence" value="ECO:0007669"/>
    <property type="project" value="TreeGrafter"/>
</dbReference>
<evidence type="ECO:0000256" key="5">
    <source>
        <dbReference type="ARBA" id="ARBA00022884"/>
    </source>
</evidence>
<feature type="compositionally biased region" description="Polar residues" evidence="10">
    <location>
        <begin position="127"/>
        <end position="142"/>
    </location>
</feature>
<evidence type="ECO:0000259" key="11">
    <source>
        <dbReference type="PROSITE" id="PS50102"/>
    </source>
</evidence>
<dbReference type="AlphaFoldDB" id="A0AA36GBV3"/>
<feature type="compositionally biased region" description="Basic and acidic residues" evidence="10">
    <location>
        <begin position="58"/>
        <end position="74"/>
    </location>
</feature>
<evidence type="ECO:0000256" key="7">
    <source>
        <dbReference type="ARBA" id="ARBA00065903"/>
    </source>
</evidence>
<dbReference type="CDD" id="cd12726">
    <property type="entry name" value="RRM2_CPEB2_like"/>
    <property type="match status" value="1"/>
</dbReference>
<keyword evidence="4" id="KW-0744">Spermatogenesis</keyword>
<organism evidence="12 13">
    <name type="scientific">Mesorhabditis spiculigera</name>
    <dbReference type="NCBI Taxonomy" id="96644"/>
    <lineage>
        <taxon>Eukaryota</taxon>
        <taxon>Metazoa</taxon>
        <taxon>Ecdysozoa</taxon>
        <taxon>Nematoda</taxon>
        <taxon>Chromadorea</taxon>
        <taxon>Rhabditida</taxon>
        <taxon>Rhabditina</taxon>
        <taxon>Rhabditomorpha</taxon>
        <taxon>Rhabditoidea</taxon>
        <taxon>Rhabditidae</taxon>
        <taxon>Mesorhabditinae</taxon>
        <taxon>Mesorhabditis</taxon>
    </lineage>
</organism>
<dbReference type="PANTHER" id="PTHR12566:SF12">
    <property type="entry name" value="TRANSLATIONAL REGULATOR ORB2"/>
    <property type="match status" value="1"/>
</dbReference>
<evidence type="ECO:0000256" key="8">
    <source>
        <dbReference type="ARBA" id="ARBA00070028"/>
    </source>
</evidence>
<dbReference type="GO" id="GO:0003730">
    <property type="term" value="F:mRNA 3'-UTR binding"/>
    <property type="evidence" value="ECO:0007669"/>
    <property type="project" value="InterPro"/>
</dbReference>
<evidence type="ECO:0000256" key="10">
    <source>
        <dbReference type="SAM" id="MobiDB-lite"/>
    </source>
</evidence>
<evidence type="ECO:0000256" key="4">
    <source>
        <dbReference type="ARBA" id="ARBA00022871"/>
    </source>
</evidence>
<evidence type="ECO:0000256" key="6">
    <source>
        <dbReference type="ARBA" id="ARBA00058170"/>
    </source>
</evidence>
<evidence type="ECO:0000313" key="12">
    <source>
        <dbReference type="EMBL" id="CAJ0586581.1"/>
    </source>
</evidence>
<dbReference type="FunFam" id="4.10.640.40:FF:000001">
    <property type="entry name" value="Cytoplasmic polyadenylation element-binding 2 isoform X2"/>
    <property type="match status" value="1"/>
</dbReference>
<sequence length="713" mass="80392">MNKKKGFFALNDADFWGNRDSDEEEEEEEGEKKHNEMKEDEKEREGKKDKSKKTAWAELEKDGEKERETDRDDGADVVSNGDKEEGGEWIDVRERSHHHHKDNHHGNQGPPAMHHPPYPYPHHHHYTNNNTSNIPGGYSTPSPAHHHHHYGSPAQRPTARRPSYVEVNKTAEAQATLLSKKNFTALEVLNTMCRPNAPTPPKQRLTSASTPAVPTVTSAGAVHSDSTTSTPRRAPYPPSGSQNSQNSSPFRTGPCGGFSRPSFGPKAPLPQSPAPQSGYYPPSMPKPSPTMNNNNNPPPAPVGVGGGFNPVPQSKDASGFGAGLGRFKRPSTNTKEVEPPQLAWGDDDPAEPTDEDEMSFCEEKLRDPFHDHSQAPRPPSQLVPYARQEPKEIKIDLDKAQLVNLMDENYIVYYEHLCRGVQELCESETMFDCETNSFHEPFGNSTVCRALKSKYYYHYSPGPEVYSRKVFVGGLPIDIDEEELVSTFSSFGPLTVDWPNKNETKSYFPPKGYVFLIFEYEMSVRALVHNCFLEDEKYFLYITRPSTPTNKLVQIRPWRLADADYLVDVNIPINPRRIVFVGGVPRPIRAVELAHIMDRLYGSVYCAGIDTDVEYKYPKGAGRVAFSSYSSYMRAITDRYALLSHGEVEKRVEMKPYVLDDQTCEECRARHAPFFCPQLECLQYYCETCWTHIHGALEGDDSRDSHQPLIKEA</sequence>
<dbReference type="GO" id="GO:0043005">
    <property type="term" value="C:neuron projection"/>
    <property type="evidence" value="ECO:0007669"/>
    <property type="project" value="TreeGrafter"/>
</dbReference>
<dbReference type="GO" id="GO:0007283">
    <property type="term" value="P:spermatogenesis"/>
    <property type="evidence" value="ECO:0007669"/>
    <property type="project" value="UniProtKB-KW"/>
</dbReference>
<dbReference type="GO" id="GO:0008135">
    <property type="term" value="F:translation factor activity, RNA binding"/>
    <property type="evidence" value="ECO:0007669"/>
    <property type="project" value="TreeGrafter"/>
</dbReference>
<dbReference type="CDD" id="cd19757">
    <property type="entry name" value="Bbox1"/>
    <property type="match status" value="1"/>
</dbReference>
<comment type="function">
    <text evidence="6">Cytoplasmic polyadenylation element binding protein that binds to and regulates the translation of specific mRNAs. Essential for progression through meiosis. Involved in spermatogenesis.</text>
</comment>
<feature type="compositionally biased region" description="Low complexity" evidence="10">
    <location>
        <begin position="239"/>
        <end position="249"/>
    </location>
</feature>
<dbReference type="SMART" id="SM00360">
    <property type="entry name" value="RRM"/>
    <property type="match status" value="2"/>
</dbReference>
<dbReference type="Proteomes" id="UP001177023">
    <property type="component" value="Unassembled WGS sequence"/>
</dbReference>
<keyword evidence="1" id="KW-0217">Developmental protein</keyword>
<dbReference type="GO" id="GO:0043022">
    <property type="term" value="F:ribosome binding"/>
    <property type="evidence" value="ECO:0007669"/>
    <property type="project" value="TreeGrafter"/>
</dbReference>
<dbReference type="Pfam" id="PF16366">
    <property type="entry name" value="CEBP_ZZ"/>
    <property type="match status" value="1"/>
</dbReference>
<dbReference type="CDD" id="cd12724">
    <property type="entry name" value="RRM1_CPEB2_like"/>
    <property type="match status" value="1"/>
</dbReference>
<feature type="region of interest" description="Disordered" evidence="10">
    <location>
        <begin position="1"/>
        <end position="161"/>
    </location>
</feature>
<dbReference type="PROSITE" id="PS50102">
    <property type="entry name" value="RRM"/>
    <property type="match status" value="1"/>
</dbReference>
<feature type="non-terminal residue" evidence="12">
    <location>
        <position position="713"/>
    </location>
</feature>
<comment type="subunit">
    <text evidence="7">Interacts with fbf-1.</text>
</comment>
<gene>
    <name evidence="12" type="ORF">MSPICULIGERA_LOCUS24580</name>
</gene>
<dbReference type="GO" id="GO:0005737">
    <property type="term" value="C:cytoplasm"/>
    <property type="evidence" value="ECO:0007669"/>
    <property type="project" value="TreeGrafter"/>
</dbReference>
<dbReference type="InterPro" id="IPR000504">
    <property type="entry name" value="RRM_dom"/>
</dbReference>
<feature type="domain" description="RRM" evidence="11">
    <location>
        <begin position="468"/>
        <end position="560"/>
    </location>
</feature>
<dbReference type="EMBL" id="CATQJA010002709">
    <property type="protein sequence ID" value="CAJ0586581.1"/>
    <property type="molecule type" value="Genomic_DNA"/>
</dbReference>
<keyword evidence="13" id="KW-1185">Reference proteome</keyword>
<feature type="compositionally biased region" description="Acidic residues" evidence="10">
    <location>
        <begin position="345"/>
        <end position="357"/>
    </location>
</feature>
<dbReference type="InterPro" id="IPR035979">
    <property type="entry name" value="RBD_domain_sf"/>
</dbReference>
<protein>
    <recommendedName>
        <fullName evidence="8">Cytoplasmic polyadenylation element-binding protein 1</fullName>
    </recommendedName>
</protein>
<dbReference type="Gene3D" id="3.30.70.330">
    <property type="match status" value="2"/>
</dbReference>
<evidence type="ECO:0000256" key="1">
    <source>
        <dbReference type="ARBA" id="ARBA00022473"/>
    </source>
</evidence>
<proteinExistence type="predicted"/>
<evidence type="ECO:0000256" key="3">
    <source>
        <dbReference type="ARBA" id="ARBA00022782"/>
    </source>
</evidence>
<dbReference type="Pfam" id="PF16367">
    <property type="entry name" value="RRM_7"/>
    <property type="match status" value="1"/>
</dbReference>
<reference evidence="12" key="1">
    <citation type="submission" date="2023-06" db="EMBL/GenBank/DDBJ databases">
        <authorList>
            <person name="Delattre M."/>
        </authorList>
    </citation>
    <scope>NUCLEOTIDE SEQUENCE</scope>
    <source>
        <strain evidence="12">AF72</strain>
    </source>
</reference>
<keyword evidence="5 9" id="KW-0694">RNA-binding</keyword>
<dbReference type="InterPro" id="IPR038446">
    <property type="entry name" value="CEBP_ZZ_sf"/>
</dbReference>
<dbReference type="GO" id="GO:0030154">
    <property type="term" value="P:cell differentiation"/>
    <property type="evidence" value="ECO:0007669"/>
    <property type="project" value="UniProtKB-KW"/>
</dbReference>
<name>A0AA36GBV3_9BILA</name>
<dbReference type="GO" id="GO:0045202">
    <property type="term" value="C:synapse"/>
    <property type="evidence" value="ECO:0007669"/>
    <property type="project" value="TreeGrafter"/>
</dbReference>
<dbReference type="Gene3D" id="4.10.640.40">
    <property type="entry name" value="Cytoplasmic polyadenylation element-binding protein, ZZ domain"/>
    <property type="match status" value="1"/>
</dbReference>
<dbReference type="SUPFAM" id="SSF54928">
    <property type="entry name" value="RNA-binding domain, RBD"/>
    <property type="match status" value="1"/>
</dbReference>
<dbReference type="InterPro" id="IPR012677">
    <property type="entry name" value="Nucleotide-bd_a/b_plait_sf"/>
</dbReference>
<feature type="compositionally biased region" description="Basic and acidic residues" evidence="10">
    <location>
        <begin position="30"/>
        <end position="48"/>
    </location>
</feature>
<dbReference type="GO" id="GO:0000900">
    <property type="term" value="F:mRNA regulatory element binding translation repressor activity"/>
    <property type="evidence" value="ECO:0007669"/>
    <property type="project" value="TreeGrafter"/>
</dbReference>
<feature type="compositionally biased region" description="Polar residues" evidence="10">
    <location>
        <begin position="204"/>
        <end position="231"/>
    </location>
</feature>
<dbReference type="GO" id="GO:2000766">
    <property type="term" value="P:negative regulation of cytoplasmic translation"/>
    <property type="evidence" value="ECO:0007669"/>
    <property type="project" value="TreeGrafter"/>
</dbReference>
<keyword evidence="2" id="KW-0677">Repeat</keyword>
<dbReference type="InterPro" id="IPR032296">
    <property type="entry name" value="CEBP_ZZ"/>
</dbReference>
<evidence type="ECO:0000313" key="13">
    <source>
        <dbReference type="Proteomes" id="UP001177023"/>
    </source>
</evidence>
<feature type="region of interest" description="Disordered" evidence="10">
    <location>
        <begin position="194"/>
        <end position="357"/>
    </location>
</feature>
<feature type="compositionally biased region" description="Basic and acidic residues" evidence="10">
    <location>
        <begin position="81"/>
        <end position="94"/>
    </location>
</feature>
<evidence type="ECO:0000256" key="9">
    <source>
        <dbReference type="PROSITE-ProRule" id="PRU00176"/>
    </source>
</evidence>
<comment type="caution">
    <text evidence="12">The sequence shown here is derived from an EMBL/GenBank/DDBJ whole genome shotgun (WGS) entry which is preliminary data.</text>
</comment>
<dbReference type="InterPro" id="IPR034819">
    <property type="entry name" value="CPEB"/>
</dbReference>